<accession>A0A0L0CPH0</accession>
<name>A0A0L0CPH0_LUCCU</name>
<protein>
    <submittedName>
        <fullName evidence="2">Uncharacterized protein</fullName>
    </submittedName>
</protein>
<evidence type="ECO:0000313" key="2">
    <source>
        <dbReference type="EMBL" id="KNC33329.1"/>
    </source>
</evidence>
<organism evidence="2 3">
    <name type="scientific">Lucilia cuprina</name>
    <name type="common">Green bottle fly</name>
    <name type="synonym">Australian sheep blowfly</name>
    <dbReference type="NCBI Taxonomy" id="7375"/>
    <lineage>
        <taxon>Eukaryota</taxon>
        <taxon>Metazoa</taxon>
        <taxon>Ecdysozoa</taxon>
        <taxon>Arthropoda</taxon>
        <taxon>Hexapoda</taxon>
        <taxon>Insecta</taxon>
        <taxon>Pterygota</taxon>
        <taxon>Neoptera</taxon>
        <taxon>Endopterygota</taxon>
        <taxon>Diptera</taxon>
        <taxon>Brachycera</taxon>
        <taxon>Muscomorpha</taxon>
        <taxon>Oestroidea</taxon>
        <taxon>Calliphoridae</taxon>
        <taxon>Luciliinae</taxon>
        <taxon>Lucilia</taxon>
    </lineage>
</organism>
<feature type="signal peptide" evidence="1">
    <location>
        <begin position="1"/>
        <end position="19"/>
    </location>
</feature>
<dbReference type="AlphaFoldDB" id="A0A0L0CPH0"/>
<keyword evidence="3" id="KW-1185">Reference proteome</keyword>
<keyword evidence="1" id="KW-0732">Signal</keyword>
<proteinExistence type="predicted"/>
<comment type="caution">
    <text evidence="2">The sequence shown here is derived from an EMBL/GenBank/DDBJ whole genome shotgun (WGS) entry which is preliminary data.</text>
</comment>
<sequence length="118" mass="13313">MKVCFLITISFTLSVCVLALPLKKAYEDSPISTIVIPYEPYSTHLLKDSRGKMQRVYVPDKMDIVPRANIKDGEIAMGSQKGMALNFAEGAYPVYYMPGNANGKFQDRKIYLLEEAQR</sequence>
<dbReference type="EMBL" id="JRES01000204">
    <property type="protein sequence ID" value="KNC33329.1"/>
    <property type="molecule type" value="Genomic_DNA"/>
</dbReference>
<dbReference type="OMA" id="AMGSQKG"/>
<feature type="chain" id="PRO_5005536830" evidence="1">
    <location>
        <begin position="20"/>
        <end position="118"/>
    </location>
</feature>
<gene>
    <name evidence="2" type="ORF">FF38_06074</name>
</gene>
<reference evidence="2 3" key="1">
    <citation type="journal article" date="2015" name="Nat. Commun.">
        <title>Lucilia cuprina genome unlocks parasitic fly biology to underpin future interventions.</title>
        <authorList>
            <person name="Anstead C.A."/>
            <person name="Korhonen P.K."/>
            <person name="Young N.D."/>
            <person name="Hall R.S."/>
            <person name="Jex A.R."/>
            <person name="Murali S.C."/>
            <person name="Hughes D.S."/>
            <person name="Lee S.F."/>
            <person name="Perry T."/>
            <person name="Stroehlein A.J."/>
            <person name="Ansell B.R."/>
            <person name="Breugelmans B."/>
            <person name="Hofmann A."/>
            <person name="Qu J."/>
            <person name="Dugan S."/>
            <person name="Lee S.L."/>
            <person name="Chao H."/>
            <person name="Dinh H."/>
            <person name="Han Y."/>
            <person name="Doddapaneni H.V."/>
            <person name="Worley K.C."/>
            <person name="Muzny D.M."/>
            <person name="Ioannidis P."/>
            <person name="Waterhouse R.M."/>
            <person name="Zdobnov E.M."/>
            <person name="James P.J."/>
            <person name="Bagnall N.H."/>
            <person name="Kotze A.C."/>
            <person name="Gibbs R.A."/>
            <person name="Richards S."/>
            <person name="Batterham P."/>
            <person name="Gasser R.B."/>
        </authorList>
    </citation>
    <scope>NUCLEOTIDE SEQUENCE [LARGE SCALE GENOMIC DNA]</scope>
    <source>
        <strain evidence="2 3">LS</strain>
        <tissue evidence="2">Full body</tissue>
    </source>
</reference>
<evidence type="ECO:0000256" key="1">
    <source>
        <dbReference type="SAM" id="SignalP"/>
    </source>
</evidence>
<dbReference type="OrthoDB" id="7972727at2759"/>
<dbReference type="Proteomes" id="UP000037069">
    <property type="component" value="Unassembled WGS sequence"/>
</dbReference>
<evidence type="ECO:0000313" key="3">
    <source>
        <dbReference type="Proteomes" id="UP000037069"/>
    </source>
</evidence>